<sequence length="238" mass="27789">MSENPRARYNNDDNVASFETFFRAWLVRQEHLLDELISAQENHHQSRDEDLKELVKRVLAHYQQYYQEKSKVAQHNVFLLFAPTWFTPFEQTFFWIAGFNPTLAFRVVNESVKDLADEQRQRMDSLSVETRVEEKLLNDELARIQESVAGPTIMELARRRGRLGEWEMTEGVEVTESNLRASLESLVANADMLRTTTTAKVVEILDPLQNVKFFTAVARLQLRIRRWASHGESEKDES</sequence>
<dbReference type="PROSITE" id="PS51806">
    <property type="entry name" value="DOG1"/>
    <property type="match status" value="1"/>
</dbReference>
<dbReference type="STRING" id="2711.A0A067ENQ6"/>
<name>A0A067ENQ6_CITSI</name>
<dbReference type="PaxDb" id="2711-XP_006481058.1"/>
<organism evidence="2 3">
    <name type="scientific">Citrus sinensis</name>
    <name type="common">Sweet orange</name>
    <name type="synonym">Citrus aurantium var. sinensis</name>
    <dbReference type="NCBI Taxonomy" id="2711"/>
    <lineage>
        <taxon>Eukaryota</taxon>
        <taxon>Viridiplantae</taxon>
        <taxon>Streptophyta</taxon>
        <taxon>Embryophyta</taxon>
        <taxon>Tracheophyta</taxon>
        <taxon>Spermatophyta</taxon>
        <taxon>Magnoliopsida</taxon>
        <taxon>eudicotyledons</taxon>
        <taxon>Gunneridae</taxon>
        <taxon>Pentapetalae</taxon>
        <taxon>rosids</taxon>
        <taxon>malvids</taxon>
        <taxon>Sapindales</taxon>
        <taxon>Rutaceae</taxon>
        <taxon>Aurantioideae</taxon>
        <taxon>Citrus</taxon>
    </lineage>
</organism>
<evidence type="ECO:0000313" key="2">
    <source>
        <dbReference type="EMBL" id="KDO56688.1"/>
    </source>
</evidence>
<gene>
    <name evidence="2" type="ORF">CISIN_1g047612mg</name>
</gene>
<keyword evidence="3" id="KW-1185">Reference proteome</keyword>
<reference evidence="2 3" key="1">
    <citation type="submission" date="2014-04" db="EMBL/GenBank/DDBJ databases">
        <authorList>
            <consortium name="International Citrus Genome Consortium"/>
            <person name="Gmitter F."/>
            <person name="Chen C."/>
            <person name="Farmerie W."/>
            <person name="Harkins T."/>
            <person name="Desany B."/>
            <person name="Mohiuddin M."/>
            <person name="Kodira C."/>
            <person name="Borodovsky M."/>
            <person name="Lomsadze A."/>
            <person name="Burns P."/>
            <person name="Jenkins J."/>
            <person name="Prochnik S."/>
            <person name="Shu S."/>
            <person name="Chapman J."/>
            <person name="Pitluck S."/>
            <person name="Schmutz J."/>
            <person name="Rokhsar D."/>
        </authorList>
    </citation>
    <scope>NUCLEOTIDE SEQUENCE</scope>
</reference>
<proteinExistence type="predicted"/>
<dbReference type="EMBL" id="KK784970">
    <property type="protein sequence ID" value="KDO56688.1"/>
    <property type="molecule type" value="Genomic_DNA"/>
</dbReference>
<dbReference type="GO" id="GO:0006351">
    <property type="term" value="P:DNA-templated transcription"/>
    <property type="evidence" value="ECO:0007669"/>
    <property type="project" value="InterPro"/>
</dbReference>
<dbReference type="InterPro" id="IPR051886">
    <property type="entry name" value="Seed_Dev/Stress_Resp_Reg"/>
</dbReference>
<dbReference type="PANTHER" id="PTHR46354">
    <property type="entry name" value="DOG1 DOMAIN-CONTAINING PROTEIN"/>
    <property type="match status" value="1"/>
</dbReference>
<dbReference type="PANTHER" id="PTHR46354:SF13">
    <property type="entry name" value="PROTEIN DOG1-LIKE 4"/>
    <property type="match status" value="1"/>
</dbReference>
<feature type="domain" description="DOG1" evidence="1">
    <location>
        <begin position="15"/>
        <end position="234"/>
    </location>
</feature>
<accession>A0A067ENQ6</accession>
<dbReference type="Pfam" id="PF14144">
    <property type="entry name" value="DOG1"/>
    <property type="match status" value="1"/>
</dbReference>
<evidence type="ECO:0000313" key="3">
    <source>
        <dbReference type="Proteomes" id="UP000027120"/>
    </source>
</evidence>
<dbReference type="AlphaFoldDB" id="A0A067ENQ6"/>
<dbReference type="Proteomes" id="UP000027120">
    <property type="component" value="Unassembled WGS sequence"/>
</dbReference>
<dbReference type="InterPro" id="IPR025422">
    <property type="entry name" value="TGA_domain"/>
</dbReference>
<dbReference type="eggNOG" id="ENOG502RY29">
    <property type="taxonomic scope" value="Eukaryota"/>
</dbReference>
<dbReference type="SMR" id="A0A067ENQ6"/>
<dbReference type="GO" id="GO:0043565">
    <property type="term" value="F:sequence-specific DNA binding"/>
    <property type="evidence" value="ECO:0007669"/>
    <property type="project" value="InterPro"/>
</dbReference>
<protein>
    <recommendedName>
        <fullName evidence="1">DOG1 domain-containing protein</fullName>
    </recommendedName>
</protein>
<evidence type="ECO:0000259" key="1">
    <source>
        <dbReference type="PROSITE" id="PS51806"/>
    </source>
</evidence>